<reference evidence="3" key="1">
    <citation type="submission" date="2015-10" db="EMBL/GenBank/DDBJ databases">
        <title>Draft genome sequence of Salegentibacter mishustinae KCTC 12263.</title>
        <authorList>
            <person name="Lin W."/>
            <person name="Zheng Q."/>
        </authorList>
    </citation>
    <scope>NUCLEOTIDE SEQUENCE [LARGE SCALE GENOMIC DNA]</scope>
    <source>
        <strain evidence="3">KCTC 12263</strain>
    </source>
</reference>
<keyword evidence="1" id="KW-0732">Signal</keyword>
<dbReference type="InterPro" id="IPR025411">
    <property type="entry name" value="DUF4136"/>
</dbReference>
<name>A0A0Q9ZHJ6_9FLAO</name>
<protein>
    <recommendedName>
        <fullName evidence="2">DUF4136 domain-containing protein</fullName>
    </recommendedName>
</protein>
<evidence type="ECO:0000259" key="2">
    <source>
        <dbReference type="Pfam" id="PF13590"/>
    </source>
</evidence>
<dbReference type="OrthoDB" id="1430233at2"/>
<gene>
    <name evidence="3" type="ORF">APR42_07425</name>
</gene>
<evidence type="ECO:0000313" key="3">
    <source>
        <dbReference type="EMBL" id="KRG28596.1"/>
    </source>
</evidence>
<dbReference type="Gene3D" id="3.30.160.670">
    <property type="match status" value="1"/>
</dbReference>
<dbReference type="Proteomes" id="UP000051643">
    <property type="component" value="Unassembled WGS sequence"/>
</dbReference>
<dbReference type="PROSITE" id="PS51257">
    <property type="entry name" value="PROKAR_LIPOPROTEIN"/>
    <property type="match status" value="1"/>
</dbReference>
<sequence>MKLIKLLFVCALLSSCNTPKAAYDYDDTVSFNNYKTYQLFPDFQTGLSQLDETRLITSIKNGMESKGFSTSEEPDVFVNAYSREFMDQNRSSIGIGVGGGGRSGGVGVSGGIPIENNSVILEVTIDFIDVAEDSLVWQAIVETKFNPNASPEERRAMFDEIVQKALEGYPPNE</sequence>
<feature type="signal peptide" evidence="1">
    <location>
        <begin position="1"/>
        <end position="21"/>
    </location>
</feature>
<proteinExistence type="predicted"/>
<feature type="domain" description="DUF4136" evidence="2">
    <location>
        <begin position="22"/>
        <end position="171"/>
    </location>
</feature>
<evidence type="ECO:0000313" key="4">
    <source>
        <dbReference type="Proteomes" id="UP000051643"/>
    </source>
</evidence>
<dbReference type="AlphaFoldDB" id="A0A0Q9ZHJ6"/>
<keyword evidence="4" id="KW-1185">Reference proteome</keyword>
<accession>A0A0Q9ZHJ6</accession>
<feature type="chain" id="PRO_5006389501" description="DUF4136 domain-containing protein" evidence="1">
    <location>
        <begin position="22"/>
        <end position="173"/>
    </location>
</feature>
<dbReference type="STRING" id="270918.APR42_07425"/>
<dbReference type="Pfam" id="PF13590">
    <property type="entry name" value="DUF4136"/>
    <property type="match status" value="1"/>
</dbReference>
<dbReference type="RefSeq" id="WP_057482343.1">
    <property type="nucleotide sequence ID" value="NZ_BMWR01000001.1"/>
</dbReference>
<evidence type="ECO:0000256" key="1">
    <source>
        <dbReference type="SAM" id="SignalP"/>
    </source>
</evidence>
<dbReference type="EMBL" id="LKTP01000023">
    <property type="protein sequence ID" value="KRG28596.1"/>
    <property type="molecule type" value="Genomic_DNA"/>
</dbReference>
<organism evidence="3 4">
    <name type="scientific">Salegentibacter mishustinae</name>
    <dbReference type="NCBI Taxonomy" id="270918"/>
    <lineage>
        <taxon>Bacteria</taxon>
        <taxon>Pseudomonadati</taxon>
        <taxon>Bacteroidota</taxon>
        <taxon>Flavobacteriia</taxon>
        <taxon>Flavobacteriales</taxon>
        <taxon>Flavobacteriaceae</taxon>
        <taxon>Salegentibacter</taxon>
    </lineage>
</organism>
<comment type="caution">
    <text evidence="3">The sequence shown here is derived from an EMBL/GenBank/DDBJ whole genome shotgun (WGS) entry which is preliminary data.</text>
</comment>